<keyword evidence="1" id="KW-0175">Coiled coil</keyword>
<evidence type="ECO:0000313" key="3">
    <source>
        <dbReference type="EMBL" id="KAE9986978.1"/>
    </source>
</evidence>
<organism evidence="3 4">
    <name type="scientific">Venturia inaequalis</name>
    <name type="common">Apple scab fungus</name>
    <dbReference type="NCBI Taxonomy" id="5025"/>
    <lineage>
        <taxon>Eukaryota</taxon>
        <taxon>Fungi</taxon>
        <taxon>Dikarya</taxon>
        <taxon>Ascomycota</taxon>
        <taxon>Pezizomycotina</taxon>
        <taxon>Dothideomycetes</taxon>
        <taxon>Pleosporomycetidae</taxon>
        <taxon>Venturiales</taxon>
        <taxon>Venturiaceae</taxon>
        <taxon>Venturia</taxon>
    </lineage>
</organism>
<dbReference type="AlphaFoldDB" id="A0A8H3Z8E7"/>
<evidence type="ECO:0000313" key="4">
    <source>
        <dbReference type="Proteomes" id="UP000447873"/>
    </source>
</evidence>
<reference evidence="3 4" key="1">
    <citation type="submission" date="2018-12" db="EMBL/GenBank/DDBJ databases">
        <title>Venturia inaequalis Genome Resource.</title>
        <authorList>
            <person name="Lichtner F.J."/>
        </authorList>
    </citation>
    <scope>NUCLEOTIDE SEQUENCE [LARGE SCALE GENOMIC DNA]</scope>
    <source>
        <strain evidence="3 4">120213</strain>
    </source>
</reference>
<feature type="coiled-coil region" evidence="1">
    <location>
        <begin position="74"/>
        <end position="115"/>
    </location>
</feature>
<name>A0A8H3Z8E7_VENIN</name>
<evidence type="ECO:0000256" key="1">
    <source>
        <dbReference type="SAM" id="Coils"/>
    </source>
</evidence>
<accession>A0A8H3Z8E7</accession>
<protein>
    <submittedName>
        <fullName evidence="3">Uncharacterized protein</fullName>
    </submittedName>
</protein>
<dbReference type="Proteomes" id="UP000447873">
    <property type="component" value="Unassembled WGS sequence"/>
</dbReference>
<proteinExistence type="predicted"/>
<dbReference type="EMBL" id="WNWS01000023">
    <property type="protein sequence ID" value="KAE9986978.1"/>
    <property type="molecule type" value="Genomic_DNA"/>
</dbReference>
<feature type="region of interest" description="Disordered" evidence="2">
    <location>
        <begin position="211"/>
        <end position="231"/>
    </location>
</feature>
<evidence type="ECO:0000256" key="2">
    <source>
        <dbReference type="SAM" id="MobiDB-lite"/>
    </source>
</evidence>
<comment type="caution">
    <text evidence="3">The sequence shown here is derived from an EMBL/GenBank/DDBJ whole genome shotgun (WGS) entry which is preliminary data.</text>
</comment>
<gene>
    <name evidence="3" type="ORF">EG328_004110</name>
</gene>
<sequence>MNPPSLRAGLSVIIPSPISSHHFFPHYRINCPPGCSQCARTRRPSCRELDHCPHECNRCTNVYNTADADLYGQFQSARQEIADLKATVESLEAHMKLAEHTHKAHEATIRRLQTERGQSQSLAAQNQSSENKLLRSQLHTLHEAKNAQIEDIERMTLCNRCHRKNRGILSNWGVVLLPLGKRRRQAAPHYSSAAVVKREYRGSLLAVSSQEVKQEDSSSGFADLKRFEEVN</sequence>